<comment type="caution">
    <text evidence="2">The sequence shown here is derived from an EMBL/GenBank/DDBJ whole genome shotgun (WGS) entry which is preliminary data.</text>
</comment>
<reference evidence="2 3" key="1">
    <citation type="journal article" date="2019" name="Environ. Microbiol.">
        <title>Species interactions and distinct microbial communities in high Arctic permafrost affected cryosols are associated with the CH4 and CO2 gas fluxes.</title>
        <authorList>
            <person name="Altshuler I."/>
            <person name="Hamel J."/>
            <person name="Turney S."/>
            <person name="Magnuson E."/>
            <person name="Levesque R."/>
            <person name="Greer C."/>
            <person name="Whyte L.G."/>
        </authorList>
    </citation>
    <scope>NUCLEOTIDE SEQUENCE [LARGE SCALE GENOMIC DNA]</scope>
    <source>
        <strain evidence="2 3">S06.C</strain>
    </source>
</reference>
<gene>
    <name evidence="2" type="ORF">EAH82_04880</name>
</gene>
<dbReference type="EMBL" id="RCZI01000001">
    <property type="protein sequence ID" value="TPG30797.1"/>
    <property type="molecule type" value="Genomic_DNA"/>
</dbReference>
<sequence>MMRLNDPERDFSATLDECIEGILGNNAFKAKMVAAKPDLLQAGANYIIAGNSGALFSIPPSANEKEKDTVILGNLTKAELVNLYEYYFRNEEKASRTTYDKLLNSAQEQCPFCGGIGTPRNLDHFLPKSRFPQFSTFPKNLVPSCRDCNMDGKAESFATRAEDQLIHPYVDHDRFFNKQWIFAKCLLDPSNRPISVHYFVASPDEWEQVNKDRAQKHFHDFGLAKRYSVKAAQLLETTLAQIAGLKKLGLSNAAICTSIISPGIDKAPFINHWQKGMFQAIYATLQN</sequence>
<dbReference type="InterPro" id="IPR003615">
    <property type="entry name" value="HNH_nuc"/>
</dbReference>
<organism evidence="2 3">
    <name type="scientific">Variovorax guangxiensis</name>
    <dbReference type="NCBI Taxonomy" id="1775474"/>
    <lineage>
        <taxon>Bacteria</taxon>
        <taxon>Pseudomonadati</taxon>
        <taxon>Pseudomonadota</taxon>
        <taxon>Betaproteobacteria</taxon>
        <taxon>Burkholderiales</taxon>
        <taxon>Comamonadaceae</taxon>
        <taxon>Variovorax</taxon>
    </lineage>
</organism>
<keyword evidence="2" id="KW-0378">Hydrolase</keyword>
<evidence type="ECO:0000313" key="3">
    <source>
        <dbReference type="Proteomes" id="UP000319212"/>
    </source>
</evidence>
<dbReference type="GO" id="GO:0004519">
    <property type="term" value="F:endonuclease activity"/>
    <property type="evidence" value="ECO:0007669"/>
    <property type="project" value="UniProtKB-KW"/>
</dbReference>
<dbReference type="AlphaFoldDB" id="A0A502DZP1"/>
<dbReference type="SMART" id="SM00507">
    <property type="entry name" value="HNHc"/>
    <property type="match status" value="1"/>
</dbReference>
<dbReference type="OrthoDB" id="9816185at2"/>
<accession>A0A502DZP1</accession>
<name>A0A502DZP1_9BURK</name>
<protein>
    <submittedName>
        <fullName evidence="2">HNH endonuclease</fullName>
    </submittedName>
</protein>
<dbReference type="Proteomes" id="UP000319212">
    <property type="component" value="Unassembled WGS sequence"/>
</dbReference>
<keyword evidence="2" id="KW-0540">Nuclease</keyword>
<evidence type="ECO:0000259" key="1">
    <source>
        <dbReference type="SMART" id="SM00507"/>
    </source>
</evidence>
<dbReference type="Gene3D" id="1.10.30.50">
    <property type="match status" value="1"/>
</dbReference>
<proteinExistence type="predicted"/>
<dbReference type="CDD" id="cd00085">
    <property type="entry name" value="HNHc"/>
    <property type="match status" value="1"/>
</dbReference>
<feature type="domain" description="HNH nuclease" evidence="1">
    <location>
        <begin position="98"/>
        <end position="150"/>
    </location>
</feature>
<keyword evidence="2" id="KW-0255">Endonuclease</keyword>
<evidence type="ECO:0000313" key="2">
    <source>
        <dbReference type="EMBL" id="TPG30797.1"/>
    </source>
</evidence>